<accession>A0A914RHV2</accession>
<dbReference type="Proteomes" id="UP000887564">
    <property type="component" value="Unplaced"/>
</dbReference>
<keyword evidence="1" id="KW-1185">Reference proteome</keyword>
<reference evidence="2" key="1">
    <citation type="submission" date="2022-11" db="UniProtKB">
        <authorList>
            <consortium name="WormBaseParasite"/>
        </authorList>
    </citation>
    <scope>IDENTIFICATION</scope>
</reference>
<sequence>MATMLHHCVILESVHNLVTTIHDIAKSSLNALD</sequence>
<dbReference type="WBParaSite" id="PEQ_0000608301-mRNA-1">
    <property type="protein sequence ID" value="PEQ_0000608301-mRNA-1"/>
    <property type="gene ID" value="PEQ_0000608301"/>
</dbReference>
<evidence type="ECO:0000313" key="1">
    <source>
        <dbReference type="Proteomes" id="UP000887564"/>
    </source>
</evidence>
<dbReference type="AlphaFoldDB" id="A0A914RHV2"/>
<evidence type="ECO:0000313" key="2">
    <source>
        <dbReference type="WBParaSite" id="PEQ_0000608301-mRNA-1"/>
    </source>
</evidence>
<organism evidence="1 2">
    <name type="scientific">Parascaris equorum</name>
    <name type="common">Equine roundworm</name>
    <dbReference type="NCBI Taxonomy" id="6256"/>
    <lineage>
        <taxon>Eukaryota</taxon>
        <taxon>Metazoa</taxon>
        <taxon>Ecdysozoa</taxon>
        <taxon>Nematoda</taxon>
        <taxon>Chromadorea</taxon>
        <taxon>Rhabditida</taxon>
        <taxon>Spirurina</taxon>
        <taxon>Ascaridomorpha</taxon>
        <taxon>Ascaridoidea</taxon>
        <taxon>Ascarididae</taxon>
        <taxon>Parascaris</taxon>
    </lineage>
</organism>
<name>A0A914RHV2_PAREQ</name>
<proteinExistence type="predicted"/>
<protein>
    <submittedName>
        <fullName evidence="2">Uncharacterized protein</fullName>
    </submittedName>
</protein>